<dbReference type="EMBL" id="JANSHE010004768">
    <property type="protein sequence ID" value="KAJ2974904.1"/>
    <property type="molecule type" value="Genomic_DNA"/>
</dbReference>
<evidence type="ECO:0000313" key="1">
    <source>
        <dbReference type="EMBL" id="KAJ2974904.1"/>
    </source>
</evidence>
<name>A0ACC1N8X8_9APHY</name>
<evidence type="ECO:0000313" key="2">
    <source>
        <dbReference type="Proteomes" id="UP001144978"/>
    </source>
</evidence>
<organism evidence="1 2">
    <name type="scientific">Trametes sanguinea</name>
    <dbReference type="NCBI Taxonomy" id="158606"/>
    <lineage>
        <taxon>Eukaryota</taxon>
        <taxon>Fungi</taxon>
        <taxon>Dikarya</taxon>
        <taxon>Basidiomycota</taxon>
        <taxon>Agaricomycotina</taxon>
        <taxon>Agaricomycetes</taxon>
        <taxon>Polyporales</taxon>
        <taxon>Polyporaceae</taxon>
        <taxon>Trametes</taxon>
    </lineage>
</organism>
<accession>A0ACC1N8X8</accession>
<sequence length="200" mass="22020">MDASRWQTKTSISANGPRPPTCRVALSLPHVTYNLTVNMIGADPRPEDVLGLIKGLRPEDGPRDSMPGLPRLRRPWLLASDAPRMTTLESGHGKRTFAAVEEQQESTPSKRRKPDSIATTHVDQDNAHEGLPSSWDEFPVTRRQMPATIVNAYPSVKRSESESSRMNSPAVGPYEPGMIIFLSSVGPSKVLRYSCPSLEC</sequence>
<protein>
    <submittedName>
        <fullName evidence="1">Uncharacterized protein</fullName>
    </submittedName>
</protein>
<comment type="caution">
    <text evidence="1">The sequence shown here is derived from an EMBL/GenBank/DDBJ whole genome shotgun (WGS) entry which is preliminary data.</text>
</comment>
<gene>
    <name evidence="1" type="ORF">NUW54_g11819</name>
</gene>
<dbReference type="Proteomes" id="UP001144978">
    <property type="component" value="Unassembled WGS sequence"/>
</dbReference>
<proteinExistence type="predicted"/>
<keyword evidence="2" id="KW-1185">Reference proteome</keyword>
<reference evidence="1" key="1">
    <citation type="submission" date="2022-08" db="EMBL/GenBank/DDBJ databases">
        <title>Genome Sequence of Pycnoporus sanguineus.</title>
        <authorList>
            <person name="Buettner E."/>
        </authorList>
    </citation>
    <scope>NUCLEOTIDE SEQUENCE</scope>
    <source>
        <strain evidence="1">CG-C14</strain>
    </source>
</reference>